<sequence>MPYILISTQIRMECGPTMVGDGESDATLMEKLEAKLMKQLGNEFQVQTSTLVKVAAGVFVMGSTGLYLAQKSVQWKVRALPHYNESLKIVFEHPKALEAIGAPISVGSVELSDRAHNYVDKTTSRLRIPVTGLVDCGFMDVLAVRENEKEKFETAKVRLYLNDGVFTIFDTGRWNDEKNEE</sequence>
<accession>A0A6A5GUB2</accession>
<dbReference type="GO" id="GO:0033617">
    <property type="term" value="P:mitochondrial respiratory chain complex IV assembly"/>
    <property type="evidence" value="ECO:0007669"/>
    <property type="project" value="TreeGrafter"/>
</dbReference>
<dbReference type="InterPro" id="IPR009112">
    <property type="entry name" value="GTP_CycHdrlase_I_reg"/>
</dbReference>
<dbReference type="GO" id="GO:0032981">
    <property type="term" value="P:mitochondrial respiratory chain complex I assembly"/>
    <property type="evidence" value="ECO:0007669"/>
    <property type="project" value="TreeGrafter"/>
</dbReference>
<evidence type="ECO:0000313" key="1">
    <source>
        <dbReference type="EMBL" id="KAF1758186.1"/>
    </source>
</evidence>
<protein>
    <submittedName>
        <fullName evidence="1">Uncharacterized protein</fullName>
    </submittedName>
</protein>
<dbReference type="RefSeq" id="XP_053585157.1">
    <property type="nucleotide sequence ID" value="XM_053730385.1"/>
</dbReference>
<dbReference type="InterPro" id="IPR036717">
    <property type="entry name" value="GFRP_sf"/>
</dbReference>
<dbReference type="Pfam" id="PF08695">
    <property type="entry name" value="Coa1"/>
    <property type="match status" value="1"/>
</dbReference>
<name>A0A6A5GUB2_CAERE</name>
<dbReference type="AlphaFoldDB" id="A0A6A5GUB2"/>
<dbReference type="CTD" id="9829129"/>
<reference evidence="1 2" key="1">
    <citation type="submission" date="2019-12" db="EMBL/GenBank/DDBJ databases">
        <title>Chromosome-level assembly of the Caenorhabditis remanei genome.</title>
        <authorList>
            <person name="Teterina A.A."/>
            <person name="Willis J.H."/>
            <person name="Phillips P.C."/>
        </authorList>
    </citation>
    <scope>NUCLEOTIDE SEQUENCE [LARGE SCALE GENOMIC DNA]</scope>
    <source>
        <strain evidence="1 2">PX506</strain>
        <tissue evidence="1">Whole organism</tissue>
    </source>
</reference>
<gene>
    <name evidence="1" type="ORF">GCK72_014644</name>
</gene>
<proteinExistence type="predicted"/>
<dbReference type="GeneID" id="9829129"/>
<organism evidence="1 2">
    <name type="scientific">Caenorhabditis remanei</name>
    <name type="common">Caenorhabditis vulgaris</name>
    <dbReference type="NCBI Taxonomy" id="31234"/>
    <lineage>
        <taxon>Eukaryota</taxon>
        <taxon>Metazoa</taxon>
        <taxon>Ecdysozoa</taxon>
        <taxon>Nematoda</taxon>
        <taxon>Chromadorea</taxon>
        <taxon>Rhabditida</taxon>
        <taxon>Rhabditina</taxon>
        <taxon>Rhabditomorpha</taxon>
        <taxon>Rhabditoidea</taxon>
        <taxon>Rhabditidae</taxon>
        <taxon>Peloderinae</taxon>
        <taxon>Caenorhabditis</taxon>
    </lineage>
</organism>
<dbReference type="PANTHER" id="PTHR47148">
    <property type="entry name" value="CYTOCHROME C OXIDASE ASSEMBLY FACTOR 1 HOMOLOG"/>
    <property type="match status" value="1"/>
</dbReference>
<dbReference type="Pfam" id="PF06399">
    <property type="entry name" value="GFRP"/>
    <property type="match status" value="1"/>
</dbReference>
<evidence type="ECO:0000313" key="2">
    <source>
        <dbReference type="Proteomes" id="UP000483820"/>
    </source>
</evidence>
<dbReference type="SUPFAM" id="SSF69761">
    <property type="entry name" value="GTP cyclohydrolase I feedback regulatory protein, GFRP"/>
    <property type="match status" value="1"/>
</dbReference>
<comment type="caution">
    <text evidence="1">The sequence shown here is derived from an EMBL/GenBank/DDBJ whole genome shotgun (WGS) entry which is preliminary data.</text>
</comment>
<dbReference type="EMBL" id="WUAV01000004">
    <property type="protein sequence ID" value="KAF1758186.1"/>
    <property type="molecule type" value="Genomic_DNA"/>
</dbReference>
<dbReference type="KEGG" id="crq:GCK72_014644"/>
<dbReference type="InterPro" id="IPR014807">
    <property type="entry name" value="Coa1"/>
</dbReference>
<dbReference type="GO" id="GO:0009890">
    <property type="term" value="P:negative regulation of biosynthetic process"/>
    <property type="evidence" value="ECO:0007669"/>
    <property type="project" value="InterPro"/>
</dbReference>
<dbReference type="PANTHER" id="PTHR47148:SF1">
    <property type="entry name" value="CYTOCHROME C OXIDASE ASSEMBLY FACTOR 1 HOMOLOG"/>
    <property type="match status" value="1"/>
</dbReference>
<dbReference type="Gene3D" id="3.30.1410.10">
    <property type="entry name" value="GTP cyclohydrolase I feedback regulatory protein GFRP"/>
    <property type="match status" value="1"/>
</dbReference>
<dbReference type="GO" id="GO:0005743">
    <property type="term" value="C:mitochondrial inner membrane"/>
    <property type="evidence" value="ECO:0007669"/>
    <property type="project" value="TreeGrafter"/>
</dbReference>
<dbReference type="Proteomes" id="UP000483820">
    <property type="component" value="Chromosome IV"/>
</dbReference>